<proteinExistence type="predicted"/>
<gene>
    <name evidence="1" type="ORF">PSON_ATCC_30995.1.T1710023</name>
</gene>
<accession>A0A8S1RIC8</accession>
<name>A0A8S1RIC8_9CILI</name>
<dbReference type="OrthoDB" id="302095at2759"/>
<comment type="caution">
    <text evidence="1">The sequence shown here is derived from an EMBL/GenBank/DDBJ whole genome shotgun (WGS) entry which is preliminary data.</text>
</comment>
<protein>
    <submittedName>
        <fullName evidence="1">Uncharacterized protein</fullName>
    </submittedName>
</protein>
<dbReference type="AlphaFoldDB" id="A0A8S1RIC8"/>
<dbReference type="Proteomes" id="UP000692954">
    <property type="component" value="Unassembled WGS sequence"/>
</dbReference>
<reference evidence="1" key="1">
    <citation type="submission" date="2021-01" db="EMBL/GenBank/DDBJ databases">
        <authorList>
            <consortium name="Genoscope - CEA"/>
            <person name="William W."/>
        </authorList>
    </citation>
    <scope>NUCLEOTIDE SEQUENCE</scope>
</reference>
<sequence>MNYAYKRSKRSYIKSSSQTRKLLAELVLIQGLNIKNAAQKLQIKYATAKSIILYYRQNVIRQQRICNSTKRCSYASAKDAISYTIVSKLAGQEVNSRSIHFLKMDVTKQQ</sequence>
<evidence type="ECO:0000313" key="1">
    <source>
        <dbReference type="EMBL" id="CAD8126844.1"/>
    </source>
</evidence>
<organism evidence="1 2">
    <name type="scientific">Paramecium sonneborni</name>
    <dbReference type="NCBI Taxonomy" id="65129"/>
    <lineage>
        <taxon>Eukaryota</taxon>
        <taxon>Sar</taxon>
        <taxon>Alveolata</taxon>
        <taxon>Ciliophora</taxon>
        <taxon>Intramacronucleata</taxon>
        <taxon>Oligohymenophorea</taxon>
        <taxon>Peniculida</taxon>
        <taxon>Parameciidae</taxon>
        <taxon>Paramecium</taxon>
    </lineage>
</organism>
<keyword evidence="2" id="KW-1185">Reference proteome</keyword>
<evidence type="ECO:0000313" key="2">
    <source>
        <dbReference type="Proteomes" id="UP000692954"/>
    </source>
</evidence>
<dbReference type="EMBL" id="CAJJDN010000171">
    <property type="protein sequence ID" value="CAD8126844.1"/>
    <property type="molecule type" value="Genomic_DNA"/>
</dbReference>